<proteinExistence type="predicted"/>
<organism evidence="1 2">
    <name type="scientific">Amycolatopsis cynarae</name>
    <dbReference type="NCBI Taxonomy" id="2995223"/>
    <lineage>
        <taxon>Bacteria</taxon>
        <taxon>Bacillati</taxon>
        <taxon>Actinomycetota</taxon>
        <taxon>Actinomycetes</taxon>
        <taxon>Pseudonocardiales</taxon>
        <taxon>Pseudonocardiaceae</taxon>
        <taxon>Amycolatopsis</taxon>
    </lineage>
</organism>
<dbReference type="PROSITE" id="PS51257">
    <property type="entry name" value="PROKAR_LIPOPROTEIN"/>
    <property type="match status" value="1"/>
</dbReference>
<gene>
    <name evidence="1" type="ORF">ORV05_26235</name>
</gene>
<dbReference type="EMBL" id="CP113836">
    <property type="protein sequence ID" value="WAL64445.1"/>
    <property type="molecule type" value="Genomic_DNA"/>
</dbReference>
<sequence>MRFPARSARPRRPVPILVSAVLTVVTAVTTTACGPDLSKQNFPRTTVAATAASDPGAAAGSALTVAALRTVDPCGLLDSGTLGDLGKIADGELSPYALGECRNVVTDAGGKRIALDLQLADIVTGSNPSGTIEGLPLSVDKIDDTTCNVDGITSKENGSGISVHVTYKGGDACGAGQTVLQKVIQRLRDTPPQLPQPKGTLLTVDFCTLLDNTTVTGVLGRGSTGSFYGLHGCSFSGGSAGGYLSYDLTAPPLDDTKVDLGGGVTGDQKLETSAGKRCTISWLHRSAENGKGEVVEVQYDNYHDDAAKDDACGKALTLAKAVLPKLPRP</sequence>
<dbReference type="RefSeq" id="WP_268754671.1">
    <property type="nucleotide sequence ID" value="NZ_CP113836.1"/>
</dbReference>
<evidence type="ECO:0000313" key="2">
    <source>
        <dbReference type="Proteomes" id="UP001163203"/>
    </source>
</evidence>
<name>A0ABY7AXL2_9PSEU</name>
<keyword evidence="2" id="KW-1185">Reference proteome</keyword>
<evidence type="ECO:0000313" key="1">
    <source>
        <dbReference type="EMBL" id="WAL64445.1"/>
    </source>
</evidence>
<dbReference type="Proteomes" id="UP001163203">
    <property type="component" value="Chromosome"/>
</dbReference>
<protein>
    <submittedName>
        <fullName evidence="1">DUF3558 domain-containing protein</fullName>
    </submittedName>
</protein>
<accession>A0ABY7AXL2</accession>
<reference evidence="1" key="1">
    <citation type="submission" date="2022-11" db="EMBL/GenBank/DDBJ databases">
        <authorList>
            <person name="Mo P."/>
        </authorList>
    </citation>
    <scope>NUCLEOTIDE SEQUENCE</scope>
    <source>
        <strain evidence="1">HUAS 11-8</strain>
    </source>
</reference>